<feature type="binding site" evidence="13">
    <location>
        <position position="22"/>
    </location>
    <ligand>
        <name>Zn(2+)</name>
        <dbReference type="ChEBI" id="CHEBI:29105"/>
    </ligand>
</feature>
<evidence type="ECO:0000256" key="7">
    <source>
        <dbReference type="ARBA" id="ARBA00022771"/>
    </source>
</evidence>
<keyword evidence="5 13" id="KW-0479">Metal-binding</keyword>
<dbReference type="GO" id="GO:0016743">
    <property type="term" value="F:carboxyl- or carbamoyltransferase activity"/>
    <property type="evidence" value="ECO:0007669"/>
    <property type="project" value="UniProtKB-UniRule"/>
</dbReference>
<dbReference type="NCBIfam" id="TIGR00515">
    <property type="entry name" value="accD"/>
    <property type="match status" value="1"/>
</dbReference>
<dbReference type="InterPro" id="IPR011762">
    <property type="entry name" value="COA_CT_N"/>
</dbReference>
<dbReference type="EC" id="2.1.3.15" evidence="13"/>
<dbReference type="GO" id="GO:0009570">
    <property type="term" value="C:chloroplast stroma"/>
    <property type="evidence" value="ECO:0007669"/>
    <property type="project" value="UniProtKB-SubCell"/>
</dbReference>
<dbReference type="GO" id="GO:0009317">
    <property type="term" value="C:acetyl-CoA carboxylase complex"/>
    <property type="evidence" value="ECO:0007669"/>
    <property type="project" value="InterPro"/>
</dbReference>
<keyword evidence="3 13" id="KW-0444">Lipid biosynthesis</keyword>
<dbReference type="InterPro" id="IPR000438">
    <property type="entry name" value="Acetyl_CoA_COase_Trfase_b_su"/>
</dbReference>
<evidence type="ECO:0000256" key="10">
    <source>
        <dbReference type="ARBA" id="ARBA00022840"/>
    </source>
</evidence>
<evidence type="ECO:0000256" key="11">
    <source>
        <dbReference type="ARBA" id="ARBA00023098"/>
    </source>
</evidence>
<dbReference type="GO" id="GO:0003989">
    <property type="term" value="F:acetyl-CoA carboxylase activity"/>
    <property type="evidence" value="ECO:0007669"/>
    <property type="project" value="InterPro"/>
</dbReference>
<dbReference type="EMBL" id="KY509313">
    <property type="protein sequence ID" value="ARQ82164.1"/>
    <property type="molecule type" value="Genomic_DNA"/>
</dbReference>
<comment type="similarity">
    <text evidence="13">Belongs to the AccD/PCCB family.</text>
</comment>
<comment type="catalytic activity">
    <reaction evidence="13">
        <text>N(6)-carboxybiotinyl-L-lysyl-[protein] + acetyl-CoA = N(6)-biotinyl-L-lysyl-[protein] + malonyl-CoA</text>
        <dbReference type="Rhea" id="RHEA:54728"/>
        <dbReference type="Rhea" id="RHEA-COMP:10505"/>
        <dbReference type="Rhea" id="RHEA-COMP:10506"/>
        <dbReference type="ChEBI" id="CHEBI:57288"/>
        <dbReference type="ChEBI" id="CHEBI:57384"/>
        <dbReference type="ChEBI" id="CHEBI:83144"/>
        <dbReference type="ChEBI" id="CHEBI:83145"/>
        <dbReference type="EC" id="2.1.3.15"/>
    </reaction>
</comment>
<keyword evidence="7 13" id="KW-0863">Zinc-finger</keyword>
<evidence type="ECO:0000256" key="3">
    <source>
        <dbReference type="ARBA" id="ARBA00022516"/>
    </source>
</evidence>
<dbReference type="GO" id="GO:0008270">
    <property type="term" value="F:zinc ion binding"/>
    <property type="evidence" value="ECO:0007669"/>
    <property type="project" value="UniProtKB-UniRule"/>
</dbReference>
<evidence type="ECO:0000256" key="4">
    <source>
        <dbReference type="ARBA" id="ARBA00022679"/>
    </source>
</evidence>
<keyword evidence="8 13" id="KW-0276">Fatty acid metabolism</keyword>
<proteinExistence type="inferred from homology"/>
<evidence type="ECO:0000256" key="13">
    <source>
        <dbReference type="HAMAP-Rule" id="MF_01395"/>
    </source>
</evidence>
<keyword evidence="6 13" id="KW-0547">Nucleotide-binding</keyword>
<dbReference type="PRINTS" id="PR01070">
    <property type="entry name" value="ACCCTRFRASEB"/>
</dbReference>
<dbReference type="AlphaFoldDB" id="A0A1X9RPS4"/>
<dbReference type="GO" id="GO:2001295">
    <property type="term" value="P:malonyl-CoA biosynthetic process"/>
    <property type="evidence" value="ECO:0007669"/>
    <property type="project" value="UniProtKB-UniRule"/>
</dbReference>
<feature type="binding site" evidence="13">
    <location>
        <position position="41"/>
    </location>
    <ligand>
        <name>Zn(2+)</name>
        <dbReference type="ChEBI" id="CHEBI:29105"/>
    </ligand>
</feature>
<dbReference type="Pfam" id="PF01039">
    <property type="entry name" value="Carboxyl_trans"/>
    <property type="match status" value="1"/>
</dbReference>
<dbReference type="PANTHER" id="PTHR42995">
    <property type="entry name" value="ACETYL-COENZYME A CARBOXYLASE CARBOXYL TRANSFERASE SUBUNIT BETA, CHLOROPLASTIC"/>
    <property type="match status" value="1"/>
</dbReference>
<keyword evidence="9 13" id="KW-0862">Zinc</keyword>
<dbReference type="Gene3D" id="3.90.226.10">
    <property type="entry name" value="2-enoyl-CoA Hydratase, Chain A, domain 1"/>
    <property type="match status" value="1"/>
</dbReference>
<evidence type="ECO:0000256" key="1">
    <source>
        <dbReference type="ARBA" id="ARBA00004496"/>
    </source>
</evidence>
<feature type="binding site" evidence="13">
    <location>
        <position position="44"/>
    </location>
    <ligand>
        <name>Zn(2+)</name>
        <dbReference type="ChEBI" id="CHEBI:29105"/>
    </ligand>
</feature>
<reference evidence="15" key="1">
    <citation type="journal article" date="2017" name="J. Phycol.">
        <title>Phylogenetic position of the coral symbiont Ostreobium (Ulvophyceae) inferred from chloroplast genome data.</title>
        <authorList>
            <person name="Verbruggen H."/>
            <person name="Marcelino V.R."/>
            <person name="Guiry M.D."/>
            <person name="Cremen M.C."/>
            <person name="Jackson C.J."/>
        </authorList>
    </citation>
    <scope>NUCLEOTIDE SEQUENCE</scope>
</reference>
<evidence type="ECO:0000256" key="5">
    <source>
        <dbReference type="ARBA" id="ARBA00022723"/>
    </source>
</evidence>
<evidence type="ECO:0000256" key="6">
    <source>
        <dbReference type="ARBA" id="ARBA00022741"/>
    </source>
</evidence>
<name>A0A1X9RPS4_9CHLO</name>
<dbReference type="SUPFAM" id="SSF52096">
    <property type="entry name" value="ClpP/crotonase"/>
    <property type="match status" value="1"/>
</dbReference>
<feature type="binding site" evidence="13">
    <location>
        <position position="25"/>
    </location>
    <ligand>
        <name>Zn(2+)</name>
        <dbReference type="ChEBI" id="CHEBI:29105"/>
    </ligand>
</feature>
<comment type="subunit">
    <text evidence="2">Acetyl-CoA carboxylase is a heterohexamer composed of biotin carboxyl carrier protein, biotin carboxylase and 2 subunits each of ACCase subunit alpha and ACCase plastid-coded subunit beta (accD).</text>
</comment>
<evidence type="ECO:0000256" key="12">
    <source>
        <dbReference type="ARBA" id="ARBA00023160"/>
    </source>
</evidence>
<evidence type="ECO:0000256" key="2">
    <source>
        <dbReference type="ARBA" id="ARBA00011842"/>
    </source>
</evidence>
<feature type="domain" description="CoA carboxyltransferase N-terminal" evidence="14">
    <location>
        <begin position="18"/>
        <end position="288"/>
    </location>
</feature>
<keyword evidence="15" id="KW-0150">Chloroplast</keyword>
<comment type="subunit">
    <text evidence="13">Acetyl-CoA carboxylase is a heterohexamer composed of biotin carboxyl carrier protein, biotin carboxylase and two subunits each of ACCase subunit alpha and ACCase plastid-coded subunit beta (accD).</text>
</comment>
<keyword evidence="4 13" id="KW-0808">Transferase</keyword>
<dbReference type="Pfam" id="PF17848">
    <property type="entry name" value="Zn_ribbon_ACC"/>
    <property type="match status" value="1"/>
</dbReference>
<dbReference type="InterPro" id="IPR029045">
    <property type="entry name" value="ClpP/crotonase-like_dom_sf"/>
</dbReference>
<comment type="subcellular location">
    <subcellularLocation>
        <location evidence="1">Cytoplasm</location>
    </subcellularLocation>
    <subcellularLocation>
        <location evidence="13">Plastid</location>
        <location evidence="13">Chloroplast stroma</location>
    </subcellularLocation>
</comment>
<comment type="pathway">
    <text evidence="13">Lipid metabolism; malonyl-CoA biosynthesis; malonyl-CoA from acetyl-CoA: step 1/1.</text>
</comment>
<sequence>MSILSWIENKTEKKKKSLWIRCEKCGSILYVKHLKANFKICFACGYYLQMNSHERIKSFINMETWQPFDETLSSGDPISFQYQKSYKERLYEAQRYYKMQDAVVTGTGFLEQIPIALAVMDFNFMGGSMGSVVGEKITRLIEYAMKHGLVLVIVCASGGARMQEGILSLMQMAKISSALELYQKHTNLLYITLITSPTTGGVTASFAMLGDLIVAEPLALIGFAGRRVIEQTLNEILPDNFQKAESLMHHGLLDLIIPRIFLKQALYEIVNFHQQRPFNIENFLPKKMKISINFLQEEKNRRFFKKKNKSLKKKNLKTKRFTIKKNSFNLFYKKIFLSLKKFI</sequence>
<comment type="cofactor">
    <cofactor evidence="13">
        <name>Zn(2+)</name>
        <dbReference type="ChEBI" id="CHEBI:29105"/>
    </cofactor>
    <text evidence="13">Binds 1 zinc ion per subunit.</text>
</comment>
<organism evidence="15">
    <name type="scientific">Avrainvillea mazei</name>
    <dbReference type="NCBI Taxonomy" id="381412"/>
    <lineage>
        <taxon>Eukaryota</taxon>
        <taxon>Viridiplantae</taxon>
        <taxon>Chlorophyta</taxon>
        <taxon>core chlorophytes</taxon>
        <taxon>Ulvophyceae</taxon>
        <taxon>TCBD clade</taxon>
        <taxon>Bryopsidales</taxon>
        <taxon>Halimedineae</taxon>
        <taxon>Dichotomosiphonaceae</taxon>
        <taxon>Avrainvillea</taxon>
    </lineage>
</organism>
<keyword evidence="15" id="KW-0934">Plastid</keyword>
<protein>
    <recommendedName>
        <fullName evidence="13">Acetyl-coenzyme A carboxylase carboxyl transferase subunit beta, chloroplastic</fullName>
        <shortName evidence="13">ACCase subunit beta</shortName>
        <shortName evidence="13">Acetyl-CoA carboxylase carboxyltransferase subunit beta</shortName>
        <ecNumber evidence="13">2.1.3.15</ecNumber>
    </recommendedName>
</protein>
<dbReference type="PROSITE" id="PS50980">
    <property type="entry name" value="COA_CT_NTER"/>
    <property type="match status" value="1"/>
</dbReference>
<evidence type="ECO:0000256" key="8">
    <source>
        <dbReference type="ARBA" id="ARBA00022832"/>
    </source>
</evidence>
<dbReference type="GO" id="GO:0006633">
    <property type="term" value="P:fatty acid biosynthetic process"/>
    <property type="evidence" value="ECO:0007669"/>
    <property type="project" value="UniProtKB-KW"/>
</dbReference>
<feature type="zinc finger region" description="C4-type" evidence="13">
    <location>
        <begin position="22"/>
        <end position="44"/>
    </location>
</feature>
<evidence type="ECO:0000313" key="15">
    <source>
        <dbReference type="EMBL" id="ARQ82164.1"/>
    </source>
</evidence>
<keyword evidence="10 13" id="KW-0067">ATP-binding</keyword>
<keyword evidence="11 13" id="KW-0443">Lipid metabolism</keyword>
<accession>A0A1X9RPS4</accession>
<dbReference type="UniPathway" id="UPA00655">
    <property type="reaction ID" value="UER00711"/>
</dbReference>
<comment type="function">
    <text evidence="13">Component of the acetyl coenzyme A carboxylase (ACC) complex. Biotin carboxylase (BC) catalyzes the carboxylation of biotin on its carrier protein (BCCP) and then the CO(2) group is transferred by the transcarboxylase to acetyl-CoA to form malonyl-CoA.</text>
</comment>
<dbReference type="HAMAP" id="MF_01395">
    <property type="entry name" value="AcetylCoA_CT_beta"/>
    <property type="match status" value="1"/>
</dbReference>
<dbReference type="PANTHER" id="PTHR42995:SF5">
    <property type="entry name" value="ACETYL-COENZYME A CARBOXYLASE CARBOXYL TRANSFERASE SUBUNIT BETA, CHLOROPLASTIC"/>
    <property type="match status" value="1"/>
</dbReference>
<geneLocation type="chloroplast" evidence="15"/>
<gene>
    <name evidence="13 15" type="primary">accD</name>
</gene>
<dbReference type="InterPro" id="IPR041010">
    <property type="entry name" value="Znf-ACC"/>
</dbReference>
<keyword evidence="12 13" id="KW-0275">Fatty acid biosynthesis</keyword>
<dbReference type="GO" id="GO:0005524">
    <property type="term" value="F:ATP binding"/>
    <property type="evidence" value="ECO:0007669"/>
    <property type="project" value="UniProtKB-KW"/>
</dbReference>
<evidence type="ECO:0000256" key="9">
    <source>
        <dbReference type="ARBA" id="ARBA00022833"/>
    </source>
</evidence>
<dbReference type="InterPro" id="IPR034733">
    <property type="entry name" value="AcCoA_carboxyl_beta"/>
</dbReference>
<evidence type="ECO:0000259" key="14">
    <source>
        <dbReference type="PROSITE" id="PS50980"/>
    </source>
</evidence>